<dbReference type="EMBL" id="JAQQWM010000001">
    <property type="protein sequence ID" value="KAK8081345.1"/>
    <property type="molecule type" value="Genomic_DNA"/>
</dbReference>
<proteinExistence type="predicted"/>
<name>A0ABR1WCW5_9PEZI</name>
<gene>
    <name evidence="2" type="ORF">PG996_000126</name>
</gene>
<protein>
    <submittedName>
        <fullName evidence="2">Uncharacterized protein</fullName>
    </submittedName>
</protein>
<organism evidence="2 3">
    <name type="scientific">Apiospora saccharicola</name>
    <dbReference type="NCBI Taxonomy" id="335842"/>
    <lineage>
        <taxon>Eukaryota</taxon>
        <taxon>Fungi</taxon>
        <taxon>Dikarya</taxon>
        <taxon>Ascomycota</taxon>
        <taxon>Pezizomycotina</taxon>
        <taxon>Sordariomycetes</taxon>
        <taxon>Xylariomycetidae</taxon>
        <taxon>Amphisphaeriales</taxon>
        <taxon>Apiosporaceae</taxon>
        <taxon>Apiospora</taxon>
    </lineage>
</organism>
<comment type="caution">
    <text evidence="2">The sequence shown here is derived from an EMBL/GenBank/DDBJ whole genome shotgun (WGS) entry which is preliminary data.</text>
</comment>
<keyword evidence="3" id="KW-1185">Reference proteome</keyword>
<sequence>MPRLNIKQEPPPPGSPGRYRLASSHRWGTGAVAVACVSRRVLPGAAVGAPDFVRLTPGRLPQCPDCLRRRATLSCIGITTFAMPKLEDSANELIVGS</sequence>
<dbReference type="Proteomes" id="UP001446871">
    <property type="component" value="Unassembled WGS sequence"/>
</dbReference>
<feature type="region of interest" description="Disordered" evidence="1">
    <location>
        <begin position="1"/>
        <end position="22"/>
    </location>
</feature>
<evidence type="ECO:0000256" key="1">
    <source>
        <dbReference type="SAM" id="MobiDB-lite"/>
    </source>
</evidence>
<reference evidence="2 3" key="1">
    <citation type="submission" date="2023-01" db="EMBL/GenBank/DDBJ databases">
        <title>Analysis of 21 Apiospora genomes using comparative genomics revels a genus with tremendous synthesis potential of carbohydrate active enzymes and secondary metabolites.</title>
        <authorList>
            <person name="Sorensen T."/>
        </authorList>
    </citation>
    <scope>NUCLEOTIDE SEQUENCE [LARGE SCALE GENOMIC DNA]</scope>
    <source>
        <strain evidence="2 3">CBS 83171</strain>
    </source>
</reference>
<evidence type="ECO:0000313" key="3">
    <source>
        <dbReference type="Proteomes" id="UP001446871"/>
    </source>
</evidence>
<accession>A0ABR1WCW5</accession>
<evidence type="ECO:0000313" key="2">
    <source>
        <dbReference type="EMBL" id="KAK8081345.1"/>
    </source>
</evidence>